<name>A0A5D2CTS6_GOSDA</name>
<evidence type="ECO:0000256" key="1">
    <source>
        <dbReference type="SAM" id="Phobius"/>
    </source>
</evidence>
<keyword evidence="1" id="KW-0472">Membrane</keyword>
<accession>A0A5D2CTS6</accession>
<keyword evidence="1" id="KW-0812">Transmembrane</keyword>
<keyword evidence="3" id="KW-1185">Reference proteome</keyword>
<organism evidence="2 3">
    <name type="scientific">Gossypium darwinii</name>
    <name type="common">Darwin's cotton</name>
    <name type="synonym">Gossypium barbadense var. darwinii</name>
    <dbReference type="NCBI Taxonomy" id="34276"/>
    <lineage>
        <taxon>Eukaryota</taxon>
        <taxon>Viridiplantae</taxon>
        <taxon>Streptophyta</taxon>
        <taxon>Embryophyta</taxon>
        <taxon>Tracheophyta</taxon>
        <taxon>Spermatophyta</taxon>
        <taxon>Magnoliopsida</taxon>
        <taxon>eudicotyledons</taxon>
        <taxon>Gunneridae</taxon>
        <taxon>Pentapetalae</taxon>
        <taxon>rosids</taxon>
        <taxon>malvids</taxon>
        <taxon>Malvales</taxon>
        <taxon>Malvaceae</taxon>
        <taxon>Malvoideae</taxon>
        <taxon>Gossypium</taxon>
    </lineage>
</organism>
<feature type="transmembrane region" description="Helical" evidence="1">
    <location>
        <begin position="29"/>
        <end position="51"/>
    </location>
</feature>
<dbReference type="EMBL" id="CM017704">
    <property type="protein sequence ID" value="TYG72961.1"/>
    <property type="molecule type" value="Genomic_DNA"/>
</dbReference>
<evidence type="ECO:0000313" key="3">
    <source>
        <dbReference type="Proteomes" id="UP000323506"/>
    </source>
</evidence>
<dbReference type="AlphaFoldDB" id="A0A5D2CTS6"/>
<keyword evidence="1" id="KW-1133">Transmembrane helix</keyword>
<sequence length="81" mass="9889">MPGRHYYFRLFMSKCQFCSENSNFQKKNLSLFVIFVVSFHLQHLSSVWVLWPSFFWSSFIIVQHLPHKIEEIEIWTKYGEI</sequence>
<evidence type="ECO:0000313" key="2">
    <source>
        <dbReference type="EMBL" id="TYG72961.1"/>
    </source>
</evidence>
<gene>
    <name evidence="2" type="ORF">ES288_D04G062400v1</name>
</gene>
<protein>
    <submittedName>
        <fullName evidence="2">Uncharacterized protein</fullName>
    </submittedName>
</protein>
<proteinExistence type="predicted"/>
<reference evidence="2 3" key="1">
    <citation type="submission" date="2019-06" db="EMBL/GenBank/DDBJ databases">
        <title>WGS assembly of Gossypium darwinii.</title>
        <authorList>
            <person name="Chen Z.J."/>
            <person name="Sreedasyam A."/>
            <person name="Ando A."/>
            <person name="Song Q."/>
            <person name="De L."/>
            <person name="Hulse-Kemp A."/>
            <person name="Ding M."/>
            <person name="Ye W."/>
            <person name="Kirkbride R."/>
            <person name="Jenkins J."/>
            <person name="Plott C."/>
            <person name="Lovell J."/>
            <person name="Lin Y.-M."/>
            <person name="Vaughn R."/>
            <person name="Liu B."/>
            <person name="Li W."/>
            <person name="Simpson S."/>
            <person name="Scheffler B."/>
            <person name="Saski C."/>
            <person name="Grover C."/>
            <person name="Hu G."/>
            <person name="Conover J."/>
            <person name="Carlson J."/>
            <person name="Shu S."/>
            <person name="Boston L."/>
            <person name="Williams M."/>
            <person name="Peterson D."/>
            <person name="Mcgee K."/>
            <person name="Jones D."/>
            <person name="Wendel J."/>
            <person name="Stelly D."/>
            <person name="Grimwood J."/>
            <person name="Schmutz J."/>
        </authorList>
    </citation>
    <scope>NUCLEOTIDE SEQUENCE [LARGE SCALE GENOMIC DNA]</scope>
    <source>
        <strain evidence="2">1808015.09</strain>
    </source>
</reference>
<dbReference type="Proteomes" id="UP000323506">
    <property type="component" value="Chromosome D04"/>
</dbReference>